<keyword evidence="2" id="KW-1185">Reference proteome</keyword>
<dbReference type="Gramene" id="OB03G43970.1">
    <property type="protein sequence ID" value="OB03G43970.1"/>
    <property type="gene ID" value="OB03G43970"/>
</dbReference>
<evidence type="ECO:0000313" key="1">
    <source>
        <dbReference type="EnsemblPlants" id="OB03G43970.1"/>
    </source>
</evidence>
<reference evidence="1" key="2">
    <citation type="submission" date="2013-04" db="UniProtKB">
        <authorList>
            <consortium name="EnsemblPlants"/>
        </authorList>
    </citation>
    <scope>IDENTIFICATION</scope>
</reference>
<evidence type="ECO:0000313" key="2">
    <source>
        <dbReference type="Proteomes" id="UP000006038"/>
    </source>
</evidence>
<protein>
    <submittedName>
        <fullName evidence="1">Uncharacterized protein</fullName>
    </submittedName>
</protein>
<sequence>MELVRSKLSFLLPICNDFTPHADTMASLQKFPKCKGKRKVMILISILKTKVEMEGEGCKEK</sequence>
<dbReference type="AlphaFoldDB" id="J3LTM1"/>
<proteinExistence type="predicted"/>
<reference evidence="1" key="1">
    <citation type="journal article" date="2013" name="Nat. Commun.">
        <title>Whole-genome sequencing of Oryza brachyantha reveals mechanisms underlying Oryza genome evolution.</title>
        <authorList>
            <person name="Chen J."/>
            <person name="Huang Q."/>
            <person name="Gao D."/>
            <person name="Wang J."/>
            <person name="Lang Y."/>
            <person name="Liu T."/>
            <person name="Li B."/>
            <person name="Bai Z."/>
            <person name="Luis Goicoechea J."/>
            <person name="Liang C."/>
            <person name="Chen C."/>
            <person name="Zhang W."/>
            <person name="Sun S."/>
            <person name="Liao Y."/>
            <person name="Zhang X."/>
            <person name="Yang L."/>
            <person name="Song C."/>
            <person name="Wang M."/>
            <person name="Shi J."/>
            <person name="Liu G."/>
            <person name="Liu J."/>
            <person name="Zhou H."/>
            <person name="Zhou W."/>
            <person name="Yu Q."/>
            <person name="An N."/>
            <person name="Chen Y."/>
            <person name="Cai Q."/>
            <person name="Wang B."/>
            <person name="Liu B."/>
            <person name="Min J."/>
            <person name="Huang Y."/>
            <person name="Wu H."/>
            <person name="Li Z."/>
            <person name="Zhang Y."/>
            <person name="Yin Y."/>
            <person name="Song W."/>
            <person name="Jiang J."/>
            <person name="Jackson S.A."/>
            <person name="Wing R.A."/>
            <person name="Wang J."/>
            <person name="Chen M."/>
        </authorList>
    </citation>
    <scope>NUCLEOTIDE SEQUENCE [LARGE SCALE GENOMIC DNA]</scope>
    <source>
        <strain evidence="1">cv. IRGC 101232</strain>
    </source>
</reference>
<dbReference type="HOGENOM" id="CLU_2929659_0_0_1"/>
<accession>J3LTM1</accession>
<organism evidence="1">
    <name type="scientific">Oryza brachyantha</name>
    <name type="common">malo sina</name>
    <dbReference type="NCBI Taxonomy" id="4533"/>
    <lineage>
        <taxon>Eukaryota</taxon>
        <taxon>Viridiplantae</taxon>
        <taxon>Streptophyta</taxon>
        <taxon>Embryophyta</taxon>
        <taxon>Tracheophyta</taxon>
        <taxon>Spermatophyta</taxon>
        <taxon>Magnoliopsida</taxon>
        <taxon>Liliopsida</taxon>
        <taxon>Poales</taxon>
        <taxon>Poaceae</taxon>
        <taxon>BOP clade</taxon>
        <taxon>Oryzoideae</taxon>
        <taxon>Oryzeae</taxon>
        <taxon>Oryzinae</taxon>
        <taxon>Oryza</taxon>
    </lineage>
</organism>
<dbReference type="Proteomes" id="UP000006038">
    <property type="component" value="Chromosome 3"/>
</dbReference>
<dbReference type="EnsemblPlants" id="OB03G43970.1">
    <property type="protein sequence ID" value="OB03G43970.1"/>
    <property type="gene ID" value="OB03G43970"/>
</dbReference>
<name>J3LTM1_ORYBR</name>